<dbReference type="Proteomes" id="UP000887569">
    <property type="component" value="Unplaced"/>
</dbReference>
<keyword evidence="2" id="KW-1133">Transmembrane helix</keyword>
<dbReference type="AlphaFoldDB" id="A0A914ZE69"/>
<organism evidence="3 4">
    <name type="scientific">Parascaris univalens</name>
    <name type="common">Nematode worm</name>
    <dbReference type="NCBI Taxonomy" id="6257"/>
    <lineage>
        <taxon>Eukaryota</taxon>
        <taxon>Metazoa</taxon>
        <taxon>Ecdysozoa</taxon>
        <taxon>Nematoda</taxon>
        <taxon>Chromadorea</taxon>
        <taxon>Rhabditida</taxon>
        <taxon>Spirurina</taxon>
        <taxon>Ascaridomorpha</taxon>
        <taxon>Ascaridoidea</taxon>
        <taxon>Ascarididae</taxon>
        <taxon>Parascaris</taxon>
    </lineage>
</organism>
<keyword evidence="3" id="KW-1185">Reference proteome</keyword>
<feature type="transmembrane region" description="Helical" evidence="2">
    <location>
        <begin position="174"/>
        <end position="196"/>
    </location>
</feature>
<name>A0A914ZE69_PARUN</name>
<dbReference type="WBParaSite" id="PgB01_g092_t01">
    <property type="protein sequence ID" value="PgB01_g092_t01"/>
    <property type="gene ID" value="PgB01_g092"/>
</dbReference>
<evidence type="ECO:0000313" key="3">
    <source>
        <dbReference type="Proteomes" id="UP000887569"/>
    </source>
</evidence>
<feature type="transmembrane region" description="Helical" evidence="2">
    <location>
        <begin position="113"/>
        <end position="135"/>
    </location>
</feature>
<feature type="region of interest" description="Disordered" evidence="1">
    <location>
        <begin position="33"/>
        <end position="63"/>
    </location>
</feature>
<keyword evidence="2" id="KW-0812">Transmembrane</keyword>
<evidence type="ECO:0000313" key="4">
    <source>
        <dbReference type="WBParaSite" id="PgB01_g092_t01"/>
    </source>
</evidence>
<feature type="transmembrane region" description="Helical" evidence="2">
    <location>
        <begin position="225"/>
        <end position="255"/>
    </location>
</feature>
<evidence type="ECO:0000256" key="1">
    <source>
        <dbReference type="SAM" id="MobiDB-lite"/>
    </source>
</evidence>
<feature type="transmembrane region" description="Helical" evidence="2">
    <location>
        <begin position="141"/>
        <end position="162"/>
    </location>
</feature>
<accession>A0A914ZE69</accession>
<dbReference type="PANTHER" id="PTHR34851:SF3">
    <property type="entry name" value="MARVEL DOMAIN-CONTAINING PROTEIN"/>
    <property type="match status" value="1"/>
</dbReference>
<sequence length="308" mass="34050">MANSRAMVRRTMMGDLVGPANPARRTFAVAVKVPTPPSIPGDDPQPSTCNESPPIRQRSPSIVSMSNSSPCVEKCSEMDPPKDTLVRLSEYDEERSSTNSCCCGAIHIRHGAIAIALISLLSAAVNGILVCLGISRTALNFFVEVGVLVADLIAIVALFYGVIYRRPAFLKPYLFVNILWNLILLLLFFLCIAQLIKDEEMSRNIMWNALEISNYRPRRTQVKTVATLATIVMIGGLLVTIIVNFWFLYVVFLCFQWMNAYGVKITDSSRPTPDNDPFAVKTMNEIASESRRSNGENSFAMNSTGVML</sequence>
<keyword evidence="2" id="KW-0472">Membrane</keyword>
<reference evidence="4" key="1">
    <citation type="submission" date="2022-11" db="UniProtKB">
        <authorList>
            <consortium name="WormBaseParasite"/>
        </authorList>
    </citation>
    <scope>IDENTIFICATION</scope>
</reference>
<proteinExistence type="predicted"/>
<dbReference type="PANTHER" id="PTHR34851">
    <property type="entry name" value="PROTEIN CBG05235-RELATED"/>
    <property type="match status" value="1"/>
</dbReference>
<evidence type="ECO:0000256" key="2">
    <source>
        <dbReference type="SAM" id="Phobius"/>
    </source>
</evidence>
<protein>
    <submittedName>
        <fullName evidence="4">Uncharacterized protein</fullName>
    </submittedName>
</protein>